<keyword evidence="1" id="KW-0472">Membrane</keyword>
<dbReference type="Proteomes" id="UP000198870">
    <property type="component" value="Unassembled WGS sequence"/>
</dbReference>
<reference evidence="2 3" key="1">
    <citation type="submission" date="2016-10" db="EMBL/GenBank/DDBJ databases">
        <authorList>
            <person name="de Groot N.N."/>
        </authorList>
    </citation>
    <scope>NUCLEOTIDE SEQUENCE [LARGE SCALE GENOMIC DNA]</scope>
    <source>
        <strain evidence="2 3">AA1</strain>
    </source>
</reference>
<keyword evidence="1" id="KW-1133">Transmembrane helix</keyword>
<gene>
    <name evidence="2" type="ORF">SAMN05216233_102411</name>
</gene>
<organism evidence="2 3">
    <name type="scientific">Desulfoluna spongiiphila</name>
    <dbReference type="NCBI Taxonomy" id="419481"/>
    <lineage>
        <taxon>Bacteria</taxon>
        <taxon>Pseudomonadati</taxon>
        <taxon>Thermodesulfobacteriota</taxon>
        <taxon>Desulfobacteria</taxon>
        <taxon>Desulfobacterales</taxon>
        <taxon>Desulfolunaceae</taxon>
        <taxon>Desulfoluna</taxon>
    </lineage>
</organism>
<dbReference type="EMBL" id="FMUX01000002">
    <property type="protein sequence ID" value="SCX98019.1"/>
    <property type="molecule type" value="Genomic_DNA"/>
</dbReference>
<name>A0A1G5C6B5_9BACT</name>
<evidence type="ECO:0000256" key="1">
    <source>
        <dbReference type="SAM" id="Phobius"/>
    </source>
</evidence>
<sequence>MMSALRFHIIIAVMAIVFIRAVLIPCPVSASEMDKGDKLLAANAAGVLVITGWGIANWDYGQNRPRTTREGWFGQDTDHGGADKLGHAYTTYVLSHGMSHLCSTWGYSESEAALYGSLSAFGLMGFMEVGDSFSSFGFSHEDFLMNTVGAGVGYLTLRFPQVSEKLDFRVEYTPSFDEPDLLTDYENMKFLAALKLSGFRRFRTGYAQYLEFHLGYYTRGYDGTGVNPRRYLYGGIGINLSRIFQKGGYSKTSTILRYIQIPHTDIQFRSSPL</sequence>
<dbReference type="STRING" id="419481.SAMN05216233_102411"/>
<accession>A0A1G5C6B5</accession>
<keyword evidence="3" id="KW-1185">Reference proteome</keyword>
<dbReference type="Pfam" id="PF10043">
    <property type="entry name" value="DUF2279"/>
    <property type="match status" value="1"/>
</dbReference>
<dbReference type="RefSeq" id="WP_226860145.1">
    <property type="nucleotide sequence ID" value="NZ_FMUX01000002.1"/>
</dbReference>
<protein>
    <submittedName>
        <fullName evidence="2">Predicted lipoprotein</fullName>
    </submittedName>
</protein>
<dbReference type="AlphaFoldDB" id="A0A1G5C6B5"/>
<evidence type="ECO:0000313" key="2">
    <source>
        <dbReference type="EMBL" id="SCX98019.1"/>
    </source>
</evidence>
<proteinExistence type="predicted"/>
<keyword evidence="1" id="KW-0812">Transmembrane</keyword>
<evidence type="ECO:0000313" key="3">
    <source>
        <dbReference type="Proteomes" id="UP000198870"/>
    </source>
</evidence>
<feature type="transmembrane region" description="Helical" evidence="1">
    <location>
        <begin position="40"/>
        <end position="60"/>
    </location>
</feature>
<dbReference type="InterPro" id="IPR018736">
    <property type="entry name" value="DUF2279_periplasmic_lipo"/>
</dbReference>
<keyword evidence="2" id="KW-0449">Lipoprotein</keyword>